<comment type="caution">
    <text evidence="13">The sequence shown here is derived from an EMBL/GenBank/DDBJ whole genome shotgun (WGS) entry which is preliminary data.</text>
</comment>
<dbReference type="InterPro" id="IPR013780">
    <property type="entry name" value="Glyco_hydro_b"/>
</dbReference>
<dbReference type="InterPro" id="IPR017853">
    <property type="entry name" value="GH"/>
</dbReference>
<dbReference type="RefSeq" id="WP_075417134.1">
    <property type="nucleotide sequence ID" value="NZ_MSKL01000004.1"/>
</dbReference>
<proteinExistence type="inferred from homology"/>
<evidence type="ECO:0000256" key="9">
    <source>
        <dbReference type="SAM" id="MobiDB-lite"/>
    </source>
</evidence>
<dbReference type="InterPro" id="IPR013738">
    <property type="entry name" value="Beta_galactosidase_Trimer"/>
</dbReference>
<keyword evidence="5" id="KW-0326">Glycosidase</keyword>
<sequence length="744" mass="80278">MTSPSPSASTPRPEQTPGVATPRLAPHELLGLTSPAYGGDYNPEQWDEATFATDLELMAEAGVNLVSLGIFSWARLEPREGVYELDWLVEIVDRLHDAGVAVDLATATATPPAWMATDHPESLPMNADGVRLGLGSRQQYCPSSTVYRERSAALAAALAERLGDHAGVVMWHIGNEYGCHTAECFCPACAQAFRAWLAERYGDVERLNAAWGTDFWSQRYTSLEQVAPPAAMPTFPNPAQVLDWRRFSDHQLRSLMEAEARILRERSTRPVTTNFMGDFPATDYWRWAESLDIVSDDSYPDPADPAAAHEVAWAGDLMRGLAGGRPWILMEQAPSAVQWRRRNSPKRPGQFLLWSLARVAHGADGVLQFQWRQSRQGAETFHSGMVPHAGRDSRTWEETVATGQALKRLGPVLGEPLRADAAVVLDWESQWALSTAIGPVEVGERFEAARAWHRSLWEAGITTDIVPVGRRLDGYRLVVVPAVFIDRPELAGHLEQAVAAGAQVVVAGPTGVVDPNAGAVLGGYLGSLRPLLGVRVTDHAALTGPVGQSDPRGTLVNRLSRAVGTPGSETWTGLEAISESLRRVLDRMGSPAPDLRAGGWAEEVRIDEAPEDAQAGQGWETVEIVAVFDGRGGGTDLVGRPAITRRVVEGAGAGWYVAADLDALSRAALLTLVCAHARVRPVVTDLPDGVEAQRRGPVLFLLNHADRAAEVAGVVGTDLLSGEACTGHVVLAPRSALAVRDNMR</sequence>
<reference evidence="13 14" key="1">
    <citation type="submission" date="2016-12" db="EMBL/GenBank/DDBJ databases">
        <title>Genomic comparison of strains in the 'Actinomyces naeslundii' group.</title>
        <authorList>
            <person name="Mughal S.R."/>
            <person name="Do T."/>
            <person name="Gilbert S.C."/>
            <person name="Witherden E.A."/>
            <person name="Didelot X."/>
            <person name="Beighton D."/>
        </authorList>
    </citation>
    <scope>NUCLEOTIDE SEQUENCE [LARGE SCALE GENOMIC DNA]</scope>
    <source>
        <strain evidence="13 14">P6N</strain>
    </source>
</reference>
<dbReference type="EC" id="3.2.1.23" evidence="3"/>
<evidence type="ECO:0000259" key="11">
    <source>
        <dbReference type="Pfam" id="PF08532"/>
    </source>
</evidence>
<protein>
    <recommendedName>
        <fullName evidence="3">beta-galactosidase</fullName>
        <ecNumber evidence="3">3.2.1.23</ecNumber>
    </recommendedName>
</protein>
<feature type="compositionally biased region" description="Low complexity" evidence="9">
    <location>
        <begin position="1"/>
        <end position="13"/>
    </location>
</feature>
<evidence type="ECO:0000256" key="3">
    <source>
        <dbReference type="ARBA" id="ARBA00012756"/>
    </source>
</evidence>
<dbReference type="Proteomes" id="UP000186394">
    <property type="component" value="Unassembled WGS sequence"/>
</dbReference>
<dbReference type="GO" id="GO:0006012">
    <property type="term" value="P:galactose metabolic process"/>
    <property type="evidence" value="ECO:0007669"/>
    <property type="project" value="InterPro"/>
</dbReference>
<gene>
    <name evidence="13" type="ORF">BKH28_01300</name>
</gene>
<feature type="domain" description="Beta-galactosidase C-terminal" evidence="12">
    <location>
        <begin position="689"/>
        <end position="735"/>
    </location>
</feature>
<evidence type="ECO:0000256" key="5">
    <source>
        <dbReference type="ARBA" id="ARBA00023295"/>
    </source>
</evidence>
<feature type="domain" description="Glycoside hydrolase family 42 N-terminal" evidence="10">
    <location>
        <begin position="40"/>
        <end position="409"/>
    </location>
</feature>
<feature type="domain" description="Beta-galactosidase trimerisation" evidence="11">
    <location>
        <begin position="419"/>
        <end position="542"/>
    </location>
</feature>
<evidence type="ECO:0000256" key="6">
    <source>
        <dbReference type="PIRSR" id="PIRSR001084-1"/>
    </source>
</evidence>
<feature type="binding site" evidence="8">
    <location>
        <position position="189"/>
    </location>
    <ligand>
        <name>Zn(2+)</name>
        <dbReference type="ChEBI" id="CHEBI:29105"/>
    </ligand>
</feature>
<accession>A0A1Q8VSM7</accession>
<evidence type="ECO:0000256" key="4">
    <source>
        <dbReference type="ARBA" id="ARBA00022801"/>
    </source>
</evidence>
<dbReference type="PANTHER" id="PTHR36447:SF1">
    <property type="entry name" value="BETA-GALACTOSIDASE GANA"/>
    <property type="match status" value="1"/>
</dbReference>
<dbReference type="InterPro" id="IPR003476">
    <property type="entry name" value="Glyco_hydro_42"/>
</dbReference>
<dbReference type="GO" id="GO:0046872">
    <property type="term" value="F:metal ion binding"/>
    <property type="evidence" value="ECO:0007669"/>
    <property type="project" value="UniProtKB-KW"/>
</dbReference>
<dbReference type="AlphaFoldDB" id="A0A1Q8VSM7"/>
<evidence type="ECO:0000259" key="12">
    <source>
        <dbReference type="Pfam" id="PF08533"/>
    </source>
</evidence>
<dbReference type="OrthoDB" id="9800974at2"/>
<organism evidence="13 14">
    <name type="scientific">Actinomyces oris</name>
    <dbReference type="NCBI Taxonomy" id="544580"/>
    <lineage>
        <taxon>Bacteria</taxon>
        <taxon>Bacillati</taxon>
        <taxon>Actinomycetota</taxon>
        <taxon>Actinomycetes</taxon>
        <taxon>Actinomycetales</taxon>
        <taxon>Actinomycetaceae</taxon>
        <taxon>Actinomyces</taxon>
    </lineage>
</organism>
<dbReference type="Pfam" id="PF08533">
    <property type="entry name" value="Glyco_hydro_42C"/>
    <property type="match status" value="1"/>
</dbReference>
<dbReference type="Gene3D" id="3.40.50.880">
    <property type="match status" value="1"/>
</dbReference>
<comment type="catalytic activity">
    <reaction evidence="1">
        <text>Hydrolysis of terminal non-reducing beta-D-galactose residues in beta-D-galactosides.</text>
        <dbReference type="EC" id="3.2.1.23"/>
    </reaction>
</comment>
<dbReference type="Pfam" id="PF08532">
    <property type="entry name" value="Glyco_hydro_42M"/>
    <property type="match status" value="1"/>
</dbReference>
<dbReference type="Pfam" id="PF02449">
    <property type="entry name" value="Glyco_hydro_42"/>
    <property type="match status" value="1"/>
</dbReference>
<dbReference type="PANTHER" id="PTHR36447">
    <property type="entry name" value="BETA-GALACTOSIDASE GANA"/>
    <property type="match status" value="1"/>
</dbReference>
<evidence type="ECO:0000313" key="14">
    <source>
        <dbReference type="Proteomes" id="UP000186394"/>
    </source>
</evidence>
<evidence type="ECO:0000256" key="7">
    <source>
        <dbReference type="PIRSR" id="PIRSR001084-2"/>
    </source>
</evidence>
<feature type="active site" description="Proton donor" evidence="6">
    <location>
        <position position="176"/>
    </location>
</feature>
<comment type="similarity">
    <text evidence="2">Belongs to the glycosyl hydrolase 42 family.</text>
</comment>
<keyword evidence="4" id="KW-0378">Hydrolase</keyword>
<feature type="region of interest" description="Disordered" evidence="9">
    <location>
        <begin position="1"/>
        <end position="24"/>
    </location>
</feature>
<keyword evidence="8" id="KW-0862">Zinc</keyword>
<dbReference type="GO" id="GO:0009341">
    <property type="term" value="C:beta-galactosidase complex"/>
    <property type="evidence" value="ECO:0007669"/>
    <property type="project" value="InterPro"/>
</dbReference>
<feature type="binding site" evidence="8">
    <location>
        <position position="186"/>
    </location>
    <ligand>
        <name>Zn(2+)</name>
        <dbReference type="ChEBI" id="CHEBI:29105"/>
    </ligand>
</feature>
<dbReference type="PIRSF" id="PIRSF001084">
    <property type="entry name" value="B-galactosidase"/>
    <property type="match status" value="1"/>
</dbReference>
<dbReference type="CDD" id="cd03143">
    <property type="entry name" value="A4_beta-galactosidase_middle_domain"/>
    <property type="match status" value="1"/>
</dbReference>
<feature type="binding site" evidence="7">
    <location>
        <position position="175"/>
    </location>
    <ligand>
        <name>substrate</name>
    </ligand>
</feature>
<keyword evidence="8" id="KW-0479">Metal-binding</keyword>
<feature type="binding site" evidence="7">
    <location>
        <position position="137"/>
    </location>
    <ligand>
        <name>substrate</name>
    </ligand>
</feature>
<feature type="binding site" evidence="8">
    <location>
        <position position="141"/>
    </location>
    <ligand>
        <name>Zn(2+)</name>
        <dbReference type="ChEBI" id="CHEBI:29105"/>
    </ligand>
</feature>
<evidence type="ECO:0000313" key="13">
    <source>
        <dbReference type="EMBL" id="OLO51101.1"/>
    </source>
</evidence>
<feature type="binding site" evidence="7">
    <location>
        <position position="339"/>
    </location>
    <ligand>
        <name>substrate</name>
    </ligand>
</feature>
<dbReference type="EMBL" id="MSKL01000004">
    <property type="protein sequence ID" value="OLO51101.1"/>
    <property type="molecule type" value="Genomic_DNA"/>
</dbReference>
<dbReference type="Gene3D" id="3.20.20.80">
    <property type="entry name" value="Glycosidases"/>
    <property type="match status" value="1"/>
</dbReference>
<feature type="active site" description="Nucleophile" evidence="6">
    <location>
        <position position="331"/>
    </location>
</feature>
<feature type="binding site" evidence="8">
    <location>
        <position position="184"/>
    </location>
    <ligand>
        <name>Zn(2+)</name>
        <dbReference type="ChEBI" id="CHEBI:29105"/>
    </ligand>
</feature>
<dbReference type="SUPFAM" id="SSF52317">
    <property type="entry name" value="Class I glutamine amidotransferase-like"/>
    <property type="match status" value="1"/>
</dbReference>
<dbReference type="GO" id="GO:0004565">
    <property type="term" value="F:beta-galactosidase activity"/>
    <property type="evidence" value="ECO:0007669"/>
    <property type="project" value="UniProtKB-EC"/>
</dbReference>
<evidence type="ECO:0000259" key="10">
    <source>
        <dbReference type="Pfam" id="PF02449"/>
    </source>
</evidence>
<evidence type="ECO:0000256" key="2">
    <source>
        <dbReference type="ARBA" id="ARBA00005940"/>
    </source>
</evidence>
<evidence type="ECO:0000256" key="1">
    <source>
        <dbReference type="ARBA" id="ARBA00001412"/>
    </source>
</evidence>
<dbReference type="Gene3D" id="2.60.40.1180">
    <property type="entry name" value="Golgi alpha-mannosidase II"/>
    <property type="match status" value="1"/>
</dbReference>
<evidence type="ECO:0000256" key="8">
    <source>
        <dbReference type="PIRSR" id="PIRSR001084-3"/>
    </source>
</evidence>
<dbReference type="SUPFAM" id="SSF51445">
    <property type="entry name" value="(Trans)glycosidases"/>
    <property type="match status" value="1"/>
</dbReference>
<dbReference type="InterPro" id="IPR013739">
    <property type="entry name" value="Beta_galactosidase_C"/>
</dbReference>
<name>A0A1Q8VSM7_9ACTO</name>
<dbReference type="InterPro" id="IPR029062">
    <property type="entry name" value="Class_I_gatase-like"/>
</dbReference>
<dbReference type="InterPro" id="IPR013529">
    <property type="entry name" value="Glyco_hydro_42_N"/>
</dbReference>